<dbReference type="Gene3D" id="3.40.50.1000">
    <property type="entry name" value="HAD superfamily/HAD-like"/>
    <property type="match status" value="2"/>
</dbReference>
<protein>
    <recommendedName>
        <fullName evidence="1">Acid sugar phosphatase</fullName>
        <ecNumber evidence="1">3.1.3.-</ecNumber>
    </recommendedName>
</protein>
<dbReference type="RefSeq" id="WP_126047264.1">
    <property type="nucleotide sequence ID" value="NZ_QYTV02000001.1"/>
</dbReference>
<dbReference type="GO" id="GO:0016791">
    <property type="term" value="F:phosphatase activity"/>
    <property type="evidence" value="ECO:0007669"/>
    <property type="project" value="TreeGrafter"/>
</dbReference>
<dbReference type="OrthoDB" id="9810449at2"/>
<feature type="binding site" evidence="3">
    <location>
        <position position="186"/>
    </location>
    <ligand>
        <name>substrate</name>
    </ligand>
</feature>
<keyword evidence="1 4" id="KW-0479">Metal-binding</keyword>
<dbReference type="PANTHER" id="PTHR19288:SF46">
    <property type="entry name" value="HALOACID DEHALOGENASE-LIKE HYDROLASE DOMAIN-CONTAINING PROTEIN 2"/>
    <property type="match status" value="1"/>
</dbReference>
<proteinExistence type="inferred from homology"/>
<dbReference type="Pfam" id="PF13242">
    <property type="entry name" value="Hydrolase_like"/>
    <property type="match status" value="1"/>
</dbReference>
<evidence type="ECO:0000256" key="3">
    <source>
        <dbReference type="PIRSR" id="PIRSR000915-2"/>
    </source>
</evidence>
<comment type="caution">
    <text evidence="5">The sequence shown here is derived from an EMBL/GenBank/DDBJ whole genome shotgun (WGS) entry which is preliminary data.</text>
</comment>
<dbReference type="InterPro" id="IPR006357">
    <property type="entry name" value="HAD-SF_hydro_IIA"/>
</dbReference>
<dbReference type="PANTHER" id="PTHR19288">
    <property type="entry name" value="4-NITROPHENYLPHOSPHATASE-RELATED"/>
    <property type="match status" value="1"/>
</dbReference>
<feature type="binding site" evidence="4">
    <location>
        <position position="14"/>
    </location>
    <ligand>
        <name>Mg(2+)</name>
        <dbReference type="ChEBI" id="CHEBI:18420"/>
    </ligand>
</feature>
<comment type="function">
    <text evidence="1">Catalyzes the dephosphorylation of 2-6 carbon acid sugars in vitro.</text>
</comment>
<dbReference type="PIRSF" id="PIRSF000915">
    <property type="entry name" value="PGP-type_phosphatase"/>
    <property type="match status" value="1"/>
</dbReference>
<dbReference type="GO" id="GO:0046872">
    <property type="term" value="F:metal ion binding"/>
    <property type="evidence" value="ECO:0007669"/>
    <property type="project" value="UniProtKB-KW"/>
</dbReference>
<sequence length="265" mass="29733">MYINDFEAYCFDLDGTIYLGNEILPGAKETLEMLRMNDKKVMFITNSPTRTREECREKLEEFGIAVNQDEILTGPFISALYFSENFPDALIYVVGEEAIKTEFDHFSLKMTDDPLEATHVLVGLDRSFTYEKLNLAMHAVRNGAKIIVTNPDPTCPVPGGVVSDTYAIARAIEVASGQSIFQVTGKPSAFYGERILKELNVARDRCLIIGDRLETDILLGKFNKISTCLVLTGVTKQEDVDKAKIYPDYIVNDLNSLFFNVKQPC</sequence>
<dbReference type="NCBIfam" id="TIGR01460">
    <property type="entry name" value="HAD-SF-IIA"/>
    <property type="match status" value="1"/>
</dbReference>
<organism evidence="5 6">
    <name type="scientific">Siminovitchia acidinfaciens</name>
    <dbReference type="NCBI Taxonomy" id="2321395"/>
    <lineage>
        <taxon>Bacteria</taxon>
        <taxon>Bacillati</taxon>
        <taxon>Bacillota</taxon>
        <taxon>Bacilli</taxon>
        <taxon>Bacillales</taxon>
        <taxon>Bacillaceae</taxon>
        <taxon>Siminovitchia</taxon>
    </lineage>
</organism>
<feature type="binding site" evidence="4">
    <location>
        <position position="12"/>
    </location>
    <ligand>
        <name>Mg(2+)</name>
        <dbReference type="ChEBI" id="CHEBI:18420"/>
    </ligand>
</feature>
<keyword evidence="6" id="KW-1185">Reference proteome</keyword>
<keyword evidence="5" id="KW-0378">Hydrolase</keyword>
<feature type="active site" description="Nucleophile" evidence="2">
    <location>
        <position position="12"/>
    </location>
</feature>
<reference evidence="5" key="1">
    <citation type="submission" date="2018-12" db="EMBL/GenBank/DDBJ databases">
        <authorList>
            <person name="Sun L."/>
            <person name="Chen Z."/>
        </authorList>
    </citation>
    <scope>NUCLEOTIDE SEQUENCE [LARGE SCALE GENOMIC DNA]</scope>
    <source>
        <strain evidence="5">3-2-2</strain>
    </source>
</reference>
<evidence type="ECO:0000256" key="1">
    <source>
        <dbReference type="PIRNR" id="PIRNR000915"/>
    </source>
</evidence>
<dbReference type="SUPFAM" id="SSF56784">
    <property type="entry name" value="HAD-like"/>
    <property type="match status" value="1"/>
</dbReference>
<dbReference type="Pfam" id="PF13344">
    <property type="entry name" value="Hydrolase_6"/>
    <property type="match status" value="1"/>
</dbReference>
<feature type="binding site" evidence="4">
    <location>
        <position position="211"/>
    </location>
    <ligand>
        <name>Mg(2+)</name>
        <dbReference type="ChEBI" id="CHEBI:18420"/>
    </ligand>
</feature>
<evidence type="ECO:0000313" key="6">
    <source>
        <dbReference type="Proteomes" id="UP000287156"/>
    </source>
</evidence>
<comment type="similarity">
    <text evidence="1">Belongs to the HAD-like hydrolase superfamily. NagD family.</text>
</comment>
<dbReference type="Proteomes" id="UP000287156">
    <property type="component" value="Unassembled WGS sequence"/>
</dbReference>
<dbReference type="InterPro" id="IPR036412">
    <property type="entry name" value="HAD-like_sf"/>
</dbReference>
<gene>
    <name evidence="5" type="ORF">D4T97_002355</name>
</gene>
<keyword evidence="1 4" id="KW-0460">Magnesium</keyword>
<dbReference type="InterPro" id="IPR023214">
    <property type="entry name" value="HAD_sf"/>
</dbReference>
<evidence type="ECO:0000256" key="4">
    <source>
        <dbReference type="PIRSR" id="PIRSR000915-3"/>
    </source>
</evidence>
<name>A0A429Y7B5_9BACI</name>
<evidence type="ECO:0000256" key="2">
    <source>
        <dbReference type="PIRSR" id="PIRSR000915-1"/>
    </source>
</evidence>
<dbReference type="EMBL" id="QYTV02000001">
    <property type="protein sequence ID" value="RST77349.1"/>
    <property type="molecule type" value="Genomic_DNA"/>
</dbReference>
<dbReference type="EC" id="3.1.3.-" evidence="1"/>
<dbReference type="GO" id="GO:0005737">
    <property type="term" value="C:cytoplasm"/>
    <property type="evidence" value="ECO:0007669"/>
    <property type="project" value="TreeGrafter"/>
</dbReference>
<comment type="cofactor">
    <cofactor evidence="4">
        <name>Mg(2+)</name>
        <dbReference type="ChEBI" id="CHEBI:18420"/>
    </cofactor>
    <text evidence="4">Divalent metal ions. Mg(2+) is the most effective.</text>
</comment>
<evidence type="ECO:0000313" key="5">
    <source>
        <dbReference type="EMBL" id="RST77349.1"/>
    </source>
</evidence>
<feature type="active site" description="Proton donor" evidence="2">
    <location>
        <position position="14"/>
    </location>
</feature>
<accession>A0A429Y7B5</accession>
<dbReference type="AlphaFoldDB" id="A0A429Y7B5"/>